<dbReference type="InterPro" id="IPR000408">
    <property type="entry name" value="Reg_chr_condens"/>
</dbReference>
<accession>A0A8S9ZZ64</accession>
<feature type="compositionally biased region" description="Basic residues" evidence="4">
    <location>
        <begin position="1"/>
        <end position="13"/>
    </location>
</feature>
<dbReference type="InterPro" id="IPR009091">
    <property type="entry name" value="RCC1/BLIP-II"/>
</dbReference>
<dbReference type="PROSITE" id="PS00626">
    <property type="entry name" value="RCC1_2"/>
    <property type="match status" value="1"/>
</dbReference>
<dbReference type="GO" id="GO:0005737">
    <property type="term" value="C:cytoplasm"/>
    <property type="evidence" value="ECO:0007669"/>
    <property type="project" value="TreeGrafter"/>
</dbReference>
<dbReference type="InterPro" id="IPR011993">
    <property type="entry name" value="PH-like_dom_sf"/>
</dbReference>
<dbReference type="PANTHER" id="PTHR45982:SF1">
    <property type="entry name" value="REGULATOR OF CHROMOSOME CONDENSATION"/>
    <property type="match status" value="1"/>
</dbReference>
<dbReference type="PANTHER" id="PTHR45982">
    <property type="entry name" value="REGULATOR OF CHROMOSOME CONDENSATION"/>
    <property type="match status" value="1"/>
</dbReference>
<organism evidence="6 7">
    <name type="scientific">Meloidogyne graminicola</name>
    <dbReference type="NCBI Taxonomy" id="189291"/>
    <lineage>
        <taxon>Eukaryota</taxon>
        <taxon>Metazoa</taxon>
        <taxon>Ecdysozoa</taxon>
        <taxon>Nematoda</taxon>
        <taxon>Chromadorea</taxon>
        <taxon>Rhabditida</taxon>
        <taxon>Tylenchina</taxon>
        <taxon>Tylenchomorpha</taxon>
        <taxon>Tylenchoidea</taxon>
        <taxon>Meloidogynidae</taxon>
        <taxon>Meloidogyninae</taxon>
        <taxon>Meloidogyne</taxon>
    </lineage>
</organism>
<dbReference type="InterPro" id="IPR051553">
    <property type="entry name" value="Ran_GTPase-activating"/>
</dbReference>
<evidence type="ECO:0000256" key="4">
    <source>
        <dbReference type="SAM" id="MobiDB-lite"/>
    </source>
</evidence>
<evidence type="ECO:0000259" key="5">
    <source>
        <dbReference type="PROSITE" id="PS01179"/>
    </source>
</evidence>
<evidence type="ECO:0000256" key="3">
    <source>
        <dbReference type="PROSITE-ProRule" id="PRU00235"/>
    </source>
</evidence>
<feature type="region of interest" description="Disordered" evidence="4">
    <location>
        <begin position="1"/>
        <end position="26"/>
    </location>
</feature>
<feature type="compositionally biased region" description="Basic and acidic residues" evidence="4">
    <location>
        <begin position="329"/>
        <end position="344"/>
    </location>
</feature>
<dbReference type="InterPro" id="IPR006020">
    <property type="entry name" value="PTB/PI_dom"/>
</dbReference>
<feature type="repeat" description="RCC1" evidence="3">
    <location>
        <begin position="157"/>
        <end position="215"/>
    </location>
</feature>
<dbReference type="PROSITE" id="PS50012">
    <property type="entry name" value="RCC1_3"/>
    <property type="match status" value="3"/>
</dbReference>
<comment type="caution">
    <text evidence="6">The sequence shown here is derived from an EMBL/GenBank/DDBJ whole genome shotgun (WGS) entry which is preliminary data.</text>
</comment>
<dbReference type="InterPro" id="IPR058923">
    <property type="entry name" value="RCC1-like_dom"/>
</dbReference>
<dbReference type="EMBL" id="JABEBT010000011">
    <property type="protein sequence ID" value="KAF7638560.1"/>
    <property type="molecule type" value="Genomic_DNA"/>
</dbReference>
<evidence type="ECO:0000256" key="2">
    <source>
        <dbReference type="ARBA" id="ARBA00022737"/>
    </source>
</evidence>
<dbReference type="AlphaFoldDB" id="A0A8S9ZZ64"/>
<dbReference type="Gene3D" id="2.130.10.30">
    <property type="entry name" value="Regulator of chromosome condensation 1/beta-lactamase-inhibitor protein II"/>
    <property type="match status" value="1"/>
</dbReference>
<dbReference type="Pfam" id="PF25390">
    <property type="entry name" value="WD40_RLD"/>
    <property type="match status" value="1"/>
</dbReference>
<evidence type="ECO:0000313" key="7">
    <source>
        <dbReference type="Proteomes" id="UP000605970"/>
    </source>
</evidence>
<feature type="compositionally biased region" description="Basic and acidic residues" evidence="4">
    <location>
        <begin position="308"/>
        <end position="322"/>
    </location>
</feature>
<dbReference type="PRINTS" id="PR00633">
    <property type="entry name" value="RCCNDNSATION"/>
</dbReference>
<evidence type="ECO:0000256" key="1">
    <source>
        <dbReference type="ARBA" id="ARBA00022658"/>
    </source>
</evidence>
<dbReference type="GO" id="GO:0005085">
    <property type="term" value="F:guanyl-nucleotide exchange factor activity"/>
    <property type="evidence" value="ECO:0007669"/>
    <property type="project" value="TreeGrafter"/>
</dbReference>
<sequence length="849" mass="92949">MGTPARHGKKRKTSATPVKNAPSSARKARKVFEQLSIDHFMPKRVGTRVLSCGEGEQLGHPGRNVTRKPRAIDTFDEGTKFIQIAAGGVHSLVLTTEGAVYSCGINEKGTVPVHGLEAEGSTDRFSEIIFSPEIKRLGKIVQVTAGASFSAALTEKGSVVAWGNLRDTQGEVNVHETLKDIQKKPVVVIRHKSREKWHIVKIAAGENHLAMLSTEGELLTFGEGSMGQLGRSTRTEHIRSKFMVDQSGNSLILRVLEKHHFIRFVNVWANGFWTIARAEDGRIFVCALNQMSVNQTSSEDSSQDPETDEKTDGEMKMQKSENESMPENNDIKPENEKKEIKNGEENGTFPKEAKVNKVALLTWAQEFHSEQVWTHFSGVQHIICRNDNGELYGIGKNTDNVLGLGTWEGNNDDKRITLPVGVLAAGVDATLGASIFWTDDGHVYGFGCDTVGQLGLGIKDDDEKIVPVPRQIHSAHLNNFRVISVSLADNHALFLAEPTVADSLPSNSATTSSNSVAPALINTFSKFIGERDVTEARGDAICAEAMRLAKASVKASGYHKTRVVLNISLEGLKLRDEKSGAILYNFPVGKVSFIARDTTDARAFGFIFGTSDGKHKFYALKTAQTSDHAVLSIRNAELEANSSDRNGTIENSGQNDIVVDLLNLEEEVEVIHNTMDSWQNPFMGTSNVLSPQLNDPFGDSFITNISSFNGHKVSAVDEVNINNHTTDYTAAWQNPFKTTVVPVPQMNDPFGDSFTTIAVDSFNGHHKMAMMNGTKQNGVGLSDCLFPQPSTPTSKINDEIGSNEQFKWDETGRVRTLEEAFAKLVDMNNLMPVSTASRHGPANTNPFIM</sequence>
<reference evidence="6" key="1">
    <citation type="journal article" date="2020" name="Ecol. Evol.">
        <title>Genome structure and content of the rice root-knot nematode (Meloidogyne graminicola).</title>
        <authorList>
            <person name="Phan N.T."/>
            <person name="Danchin E.G.J."/>
            <person name="Klopp C."/>
            <person name="Perfus-Barbeoch L."/>
            <person name="Kozlowski D.K."/>
            <person name="Koutsovoulos G.D."/>
            <person name="Lopez-Roques C."/>
            <person name="Bouchez O."/>
            <person name="Zahm M."/>
            <person name="Besnard G."/>
            <person name="Bellafiore S."/>
        </authorList>
    </citation>
    <scope>NUCLEOTIDE SEQUENCE</scope>
    <source>
        <strain evidence="6">VN-18</strain>
    </source>
</reference>
<dbReference type="SUPFAM" id="SSF50729">
    <property type="entry name" value="PH domain-like"/>
    <property type="match status" value="1"/>
</dbReference>
<dbReference type="SUPFAM" id="SSF50985">
    <property type="entry name" value="RCC1/BLIP-II"/>
    <property type="match status" value="1"/>
</dbReference>
<keyword evidence="2" id="KW-0677">Repeat</keyword>
<feature type="repeat" description="RCC1" evidence="3">
    <location>
        <begin position="441"/>
        <end position="498"/>
    </location>
</feature>
<dbReference type="OrthoDB" id="61110at2759"/>
<evidence type="ECO:0000313" key="6">
    <source>
        <dbReference type="EMBL" id="KAF7638560.1"/>
    </source>
</evidence>
<name>A0A8S9ZZ64_9BILA</name>
<feature type="repeat" description="RCC1" evidence="3">
    <location>
        <begin position="47"/>
        <end position="97"/>
    </location>
</feature>
<feature type="compositionally biased region" description="Polar residues" evidence="4">
    <location>
        <begin position="14"/>
        <end position="23"/>
    </location>
</feature>
<keyword evidence="7" id="KW-1185">Reference proteome</keyword>
<dbReference type="SMART" id="SM00462">
    <property type="entry name" value="PTB"/>
    <property type="match status" value="1"/>
</dbReference>
<feature type="domain" description="PID" evidence="5">
    <location>
        <begin position="526"/>
        <end position="636"/>
    </location>
</feature>
<proteinExistence type="predicted"/>
<gene>
    <name evidence="6" type="ORF">Mgra_00001938</name>
</gene>
<keyword evidence="1" id="KW-0344">Guanine-nucleotide releasing factor</keyword>
<dbReference type="PROSITE" id="PS01179">
    <property type="entry name" value="PID"/>
    <property type="match status" value="1"/>
</dbReference>
<dbReference type="Gene3D" id="2.30.29.30">
    <property type="entry name" value="Pleckstrin-homology domain (PH domain)/Phosphotyrosine-binding domain (PTB)"/>
    <property type="match status" value="1"/>
</dbReference>
<feature type="region of interest" description="Disordered" evidence="4">
    <location>
        <begin position="294"/>
        <end position="349"/>
    </location>
</feature>
<protein>
    <recommendedName>
        <fullName evidence="5">PID domain-containing protein</fullName>
    </recommendedName>
</protein>
<dbReference type="Pfam" id="PF00640">
    <property type="entry name" value="PID"/>
    <property type="match status" value="1"/>
</dbReference>
<dbReference type="Proteomes" id="UP000605970">
    <property type="component" value="Unassembled WGS sequence"/>
</dbReference>